<gene>
    <name evidence="1" type="ORF">AARE701A_LOCUS14408</name>
</gene>
<evidence type="ECO:0000313" key="2">
    <source>
        <dbReference type="Proteomes" id="UP000682877"/>
    </source>
</evidence>
<name>A0A8S2AHI1_ARAAE</name>
<dbReference type="EMBL" id="LR999456">
    <property type="protein sequence ID" value="CAE6086101.1"/>
    <property type="molecule type" value="Genomic_DNA"/>
</dbReference>
<accession>A0A8S2AHI1</accession>
<organism evidence="1 2">
    <name type="scientific">Arabidopsis arenosa</name>
    <name type="common">Sand rock-cress</name>
    <name type="synonym">Cardaminopsis arenosa</name>
    <dbReference type="NCBI Taxonomy" id="38785"/>
    <lineage>
        <taxon>Eukaryota</taxon>
        <taxon>Viridiplantae</taxon>
        <taxon>Streptophyta</taxon>
        <taxon>Embryophyta</taxon>
        <taxon>Tracheophyta</taxon>
        <taxon>Spermatophyta</taxon>
        <taxon>Magnoliopsida</taxon>
        <taxon>eudicotyledons</taxon>
        <taxon>Gunneridae</taxon>
        <taxon>Pentapetalae</taxon>
        <taxon>rosids</taxon>
        <taxon>malvids</taxon>
        <taxon>Brassicales</taxon>
        <taxon>Brassicaceae</taxon>
        <taxon>Camelineae</taxon>
        <taxon>Arabidopsis</taxon>
    </lineage>
</organism>
<reference evidence="1" key="1">
    <citation type="submission" date="2021-01" db="EMBL/GenBank/DDBJ databases">
        <authorList>
            <person name="Bezrukov I."/>
        </authorList>
    </citation>
    <scope>NUCLEOTIDE SEQUENCE</scope>
</reference>
<protein>
    <submittedName>
        <fullName evidence="1">Uncharacterized protein</fullName>
    </submittedName>
</protein>
<dbReference type="AlphaFoldDB" id="A0A8S2AHI1"/>
<evidence type="ECO:0000313" key="1">
    <source>
        <dbReference type="EMBL" id="CAE6086101.1"/>
    </source>
</evidence>
<sequence>MAKEGEHSGAKEVKLTKPKISLSDLTFVIYVTTVKKTSSSCNHYTEKEFKKCGAELECGSNDRFHIQVGNLSHRGISKSSMAGVEIKCEVIYKDDWEDGGFIIFDARRPVDTNFGWLNNNLLAPKSLYRGLVAEIELSFNSELLDKIDLQIFHRGEGRYFSLDDTLSYLQCFYLY</sequence>
<keyword evidence="2" id="KW-1185">Reference proteome</keyword>
<dbReference type="Proteomes" id="UP000682877">
    <property type="component" value="Chromosome 6"/>
</dbReference>
<proteinExistence type="predicted"/>